<gene>
    <name evidence="1" type="ORF">FTUN_6036</name>
</gene>
<protein>
    <recommendedName>
        <fullName evidence="3">Rhs-family protein</fullName>
    </recommendedName>
</protein>
<name>A0A6M5YYD7_9BACT</name>
<sequence>MYDPSIGRWLTPDPTGFSAGDVDLYRFVGNNPVNATDPSGLAELFGLQKKLDAATRDSWKNDPASYKDKLIVVPDNPDIEATLKKIGIKKGELFKYVVTKDGKVVFFRHEINHPFGPAQAGGEVGEDVLAAGYARYYGKLGDEERLIFDTITGHYKIKDESDARKKAAQDQAKEAFKKIGIPGARWERDDRKGVENFLDTEPKRKDK</sequence>
<dbReference type="RefSeq" id="WP_171473628.1">
    <property type="nucleotide sequence ID" value="NZ_CP053452.2"/>
</dbReference>
<accession>A0A6M5YYD7</accession>
<evidence type="ECO:0008006" key="3">
    <source>
        <dbReference type="Google" id="ProtNLM"/>
    </source>
</evidence>
<proteinExistence type="predicted"/>
<dbReference type="AlphaFoldDB" id="A0A6M5YYD7"/>
<dbReference type="InterPro" id="IPR022385">
    <property type="entry name" value="Rhs_assc_core"/>
</dbReference>
<evidence type="ECO:0000313" key="2">
    <source>
        <dbReference type="Proteomes" id="UP000503447"/>
    </source>
</evidence>
<dbReference type="Gene3D" id="2.180.10.10">
    <property type="entry name" value="RHS repeat-associated core"/>
    <property type="match status" value="1"/>
</dbReference>
<keyword evidence="2" id="KW-1185">Reference proteome</keyword>
<evidence type="ECO:0000313" key="1">
    <source>
        <dbReference type="EMBL" id="QJW98446.1"/>
    </source>
</evidence>
<dbReference type="Proteomes" id="UP000503447">
    <property type="component" value="Chromosome"/>
</dbReference>
<dbReference type="EMBL" id="CP053452">
    <property type="protein sequence ID" value="QJW98446.1"/>
    <property type="molecule type" value="Genomic_DNA"/>
</dbReference>
<dbReference type="NCBIfam" id="TIGR03696">
    <property type="entry name" value="Rhs_assc_core"/>
    <property type="match status" value="1"/>
</dbReference>
<reference evidence="2" key="1">
    <citation type="submission" date="2020-05" db="EMBL/GenBank/DDBJ databases">
        <title>Frigoriglobus tundricola gen. nov., sp. nov., a psychrotolerant cellulolytic planctomycete of the family Gemmataceae with two divergent copies of 16S rRNA gene.</title>
        <authorList>
            <person name="Kulichevskaya I.S."/>
            <person name="Ivanova A.A."/>
            <person name="Naumoff D.G."/>
            <person name="Beletsky A.V."/>
            <person name="Rijpstra W.I.C."/>
            <person name="Sinninghe Damste J.S."/>
            <person name="Mardanov A.V."/>
            <person name="Ravin N.V."/>
            <person name="Dedysh S.N."/>
        </authorList>
    </citation>
    <scope>NUCLEOTIDE SEQUENCE [LARGE SCALE GENOMIC DNA]</scope>
    <source>
        <strain evidence="2">PL17</strain>
    </source>
</reference>
<organism evidence="1 2">
    <name type="scientific">Frigoriglobus tundricola</name>
    <dbReference type="NCBI Taxonomy" id="2774151"/>
    <lineage>
        <taxon>Bacteria</taxon>
        <taxon>Pseudomonadati</taxon>
        <taxon>Planctomycetota</taxon>
        <taxon>Planctomycetia</taxon>
        <taxon>Gemmatales</taxon>
        <taxon>Gemmataceae</taxon>
        <taxon>Frigoriglobus</taxon>
    </lineage>
</organism>
<dbReference type="KEGG" id="ftj:FTUN_6036"/>